<gene>
    <name evidence="1" type="ORF">AWM70_08160</name>
</gene>
<dbReference type="KEGG" id="pyg:AWM70_08160"/>
<keyword evidence="2" id="KW-1185">Reference proteome</keyword>
<proteinExistence type="predicted"/>
<dbReference type="AlphaFoldDB" id="A0A1B1MZG2"/>
<dbReference type="STRING" id="1462996.AWM70_08160"/>
<evidence type="ECO:0000313" key="1">
    <source>
        <dbReference type="EMBL" id="ANS74561.1"/>
    </source>
</evidence>
<organism evidence="1 2">
    <name type="scientific">Paenibacillus yonginensis</name>
    <dbReference type="NCBI Taxonomy" id="1462996"/>
    <lineage>
        <taxon>Bacteria</taxon>
        <taxon>Bacillati</taxon>
        <taxon>Bacillota</taxon>
        <taxon>Bacilli</taxon>
        <taxon>Bacillales</taxon>
        <taxon>Paenibacillaceae</taxon>
        <taxon>Paenibacillus</taxon>
    </lineage>
</organism>
<dbReference type="EMBL" id="CP014167">
    <property type="protein sequence ID" value="ANS74561.1"/>
    <property type="molecule type" value="Genomic_DNA"/>
</dbReference>
<reference evidence="1 2" key="1">
    <citation type="submission" date="2016-01" db="EMBL/GenBank/DDBJ databases">
        <title>Complete Genome Sequence of Paenibacillus yonginensis DCY84, a novel Plant Growth-Promoting Bacteria with Elicitation of Induced Systemic Resistance.</title>
        <authorList>
            <person name="Kim Y.J."/>
            <person name="Yang D.C."/>
            <person name="Sukweenadhi J."/>
        </authorList>
    </citation>
    <scope>NUCLEOTIDE SEQUENCE [LARGE SCALE GENOMIC DNA]</scope>
    <source>
        <strain evidence="1 2">DCY84</strain>
    </source>
</reference>
<protein>
    <submittedName>
        <fullName evidence="1">Uncharacterized protein</fullName>
    </submittedName>
</protein>
<accession>A0A1B1MZG2</accession>
<sequence length="59" mass="6636">MSIQVLMLSKVQGDRKGGGFLFCYRAGDHEKQKHRDLVVGFRCSVVGSKLHQVNSAIRF</sequence>
<evidence type="ECO:0000313" key="2">
    <source>
        <dbReference type="Proteomes" id="UP000092573"/>
    </source>
</evidence>
<dbReference type="Proteomes" id="UP000092573">
    <property type="component" value="Chromosome"/>
</dbReference>
<name>A0A1B1MZG2_9BACL</name>